<dbReference type="InterPro" id="IPR036259">
    <property type="entry name" value="MFS_trans_sf"/>
</dbReference>
<feature type="transmembrane region" description="Helical" evidence="6">
    <location>
        <begin position="208"/>
        <end position="230"/>
    </location>
</feature>
<feature type="transmembrane region" description="Helical" evidence="6">
    <location>
        <begin position="242"/>
        <end position="260"/>
    </location>
</feature>
<organism evidence="8 9">
    <name type="scientific">Photorhabdus tasmaniensis</name>
    <dbReference type="NCBI Taxonomy" id="1004159"/>
    <lineage>
        <taxon>Bacteria</taxon>
        <taxon>Pseudomonadati</taxon>
        <taxon>Pseudomonadota</taxon>
        <taxon>Gammaproteobacteria</taxon>
        <taxon>Enterobacterales</taxon>
        <taxon>Morganellaceae</taxon>
        <taxon>Photorhabdus</taxon>
    </lineage>
</organism>
<feature type="transmembrane region" description="Helical" evidence="6">
    <location>
        <begin position="295"/>
        <end position="316"/>
    </location>
</feature>
<proteinExistence type="predicted"/>
<dbReference type="PANTHER" id="PTHR43124:SF3">
    <property type="entry name" value="CHLORAMPHENICOL EFFLUX PUMP RV0191"/>
    <property type="match status" value="1"/>
</dbReference>
<reference evidence="8 9" key="1">
    <citation type="submission" date="2018-02" db="EMBL/GenBank/DDBJ databases">
        <authorList>
            <person name="Machado R.A."/>
        </authorList>
    </citation>
    <scope>NUCLEOTIDE SEQUENCE [LARGE SCALE GENOMIC DNA]</scope>
    <source>
        <strain evidence="8 9">T327</strain>
    </source>
</reference>
<evidence type="ECO:0000313" key="8">
    <source>
        <dbReference type="EMBL" id="NHB87404.1"/>
    </source>
</evidence>
<evidence type="ECO:0000259" key="7">
    <source>
        <dbReference type="PROSITE" id="PS50850"/>
    </source>
</evidence>
<keyword evidence="9" id="KW-1185">Reference proteome</keyword>
<evidence type="ECO:0000256" key="5">
    <source>
        <dbReference type="ARBA" id="ARBA00023136"/>
    </source>
</evidence>
<keyword evidence="2" id="KW-1003">Cell membrane</keyword>
<feature type="transmembrane region" description="Helical" evidence="6">
    <location>
        <begin position="7"/>
        <end position="26"/>
    </location>
</feature>
<dbReference type="InterPro" id="IPR050189">
    <property type="entry name" value="MFS_Efflux_Transporters"/>
</dbReference>
<comment type="caution">
    <text evidence="8">The sequence shown here is derived from an EMBL/GenBank/DDBJ whole genome shotgun (WGS) entry which is preliminary data.</text>
</comment>
<keyword evidence="4 6" id="KW-1133">Transmembrane helix</keyword>
<dbReference type="InterPro" id="IPR011701">
    <property type="entry name" value="MFS"/>
</dbReference>
<protein>
    <submittedName>
        <fullName evidence="8">MFS transporter</fullName>
    </submittedName>
</protein>
<gene>
    <name evidence="8" type="ORF">C5471_06645</name>
</gene>
<dbReference type="InterPro" id="IPR020846">
    <property type="entry name" value="MFS_dom"/>
</dbReference>
<dbReference type="PANTHER" id="PTHR43124">
    <property type="entry name" value="PURINE EFFLUX PUMP PBUE"/>
    <property type="match status" value="1"/>
</dbReference>
<dbReference type="Gene3D" id="1.20.1250.20">
    <property type="entry name" value="MFS general substrate transporter like domains"/>
    <property type="match status" value="2"/>
</dbReference>
<feature type="transmembrane region" description="Helical" evidence="6">
    <location>
        <begin position="104"/>
        <end position="126"/>
    </location>
</feature>
<keyword evidence="3 6" id="KW-0812">Transmembrane</keyword>
<keyword evidence="5 6" id="KW-0472">Membrane</keyword>
<accession>A0ABX0GF47</accession>
<dbReference type="EMBL" id="PUJU01000010">
    <property type="protein sequence ID" value="NHB87404.1"/>
    <property type="molecule type" value="Genomic_DNA"/>
</dbReference>
<evidence type="ECO:0000256" key="3">
    <source>
        <dbReference type="ARBA" id="ARBA00022692"/>
    </source>
</evidence>
<dbReference type="Proteomes" id="UP000697802">
    <property type="component" value="Unassembled WGS sequence"/>
</dbReference>
<feature type="transmembrane region" description="Helical" evidence="6">
    <location>
        <begin position="46"/>
        <end position="71"/>
    </location>
</feature>
<evidence type="ECO:0000256" key="6">
    <source>
        <dbReference type="SAM" id="Phobius"/>
    </source>
</evidence>
<evidence type="ECO:0000256" key="2">
    <source>
        <dbReference type="ARBA" id="ARBA00022475"/>
    </source>
</evidence>
<dbReference type="SUPFAM" id="SSF103473">
    <property type="entry name" value="MFS general substrate transporter"/>
    <property type="match status" value="1"/>
</dbReference>
<sequence>MSKLIEINQIVIIAMVVALVQFINALEYMMVTPLFVYMCDDFHMPVTMAGVIAGTYVLASVFSGLASFFFLDRFNKRKVLILNTLLLGLITFLTIFSSEPYQLILLRMIAGLFGGVTLGVGIGILLNNSPENMRGRVLAIAFSSFSFVSILGMPLCLYLATNFTWKIPFLLIVILCIVSLPLILCFIPGKEKIKNSQNKIVLTKKIALAGLASGVSNFSPFMLIPILVPLLTNVFYVPEERVSLVFFIGGLASWLGTYLTGKLCDKYSPQKITIVAAALFIVNILLGLMGKMNGYIFFALFMFATYVQVMAANVLASYASTPENRAGFGALQMALSNLGAGVVFFFSSIFLSGKAITAESVQPIFILSMISALILPIYVRKLAQVLKRDSKSLMNNAYSNS</sequence>
<feature type="transmembrane region" description="Helical" evidence="6">
    <location>
        <begin position="138"/>
        <end position="161"/>
    </location>
</feature>
<feature type="transmembrane region" description="Helical" evidence="6">
    <location>
        <begin position="272"/>
        <end position="289"/>
    </location>
</feature>
<evidence type="ECO:0000256" key="1">
    <source>
        <dbReference type="ARBA" id="ARBA00004651"/>
    </source>
</evidence>
<feature type="transmembrane region" description="Helical" evidence="6">
    <location>
        <begin position="80"/>
        <end position="98"/>
    </location>
</feature>
<comment type="subcellular location">
    <subcellularLocation>
        <location evidence="1">Cell membrane</location>
        <topology evidence="1">Multi-pass membrane protein</topology>
    </subcellularLocation>
</comment>
<dbReference type="RefSeq" id="WP_133816297.1">
    <property type="nucleotide sequence ID" value="NZ_CAWPIF010000010.1"/>
</dbReference>
<evidence type="ECO:0000313" key="9">
    <source>
        <dbReference type="Proteomes" id="UP000697802"/>
    </source>
</evidence>
<name>A0ABX0GF47_9GAMM</name>
<feature type="transmembrane region" description="Helical" evidence="6">
    <location>
        <begin position="167"/>
        <end position="187"/>
    </location>
</feature>
<dbReference type="Pfam" id="PF07690">
    <property type="entry name" value="MFS_1"/>
    <property type="match status" value="1"/>
</dbReference>
<feature type="domain" description="Major facilitator superfamily (MFS) profile" evidence="7">
    <location>
        <begin position="13"/>
        <end position="387"/>
    </location>
</feature>
<dbReference type="PROSITE" id="PS50850">
    <property type="entry name" value="MFS"/>
    <property type="match status" value="1"/>
</dbReference>
<feature type="transmembrane region" description="Helical" evidence="6">
    <location>
        <begin position="361"/>
        <end position="379"/>
    </location>
</feature>
<evidence type="ECO:0000256" key="4">
    <source>
        <dbReference type="ARBA" id="ARBA00022989"/>
    </source>
</evidence>
<feature type="transmembrane region" description="Helical" evidence="6">
    <location>
        <begin position="328"/>
        <end position="349"/>
    </location>
</feature>